<proteinExistence type="predicted"/>
<protein>
    <submittedName>
        <fullName evidence="2">Uncharacterized protein</fullName>
    </submittedName>
</protein>
<evidence type="ECO:0000313" key="3">
    <source>
        <dbReference type="Proteomes" id="UP000289340"/>
    </source>
</evidence>
<dbReference type="PANTHER" id="PTHR33527">
    <property type="entry name" value="OS07G0274300 PROTEIN"/>
    <property type="match status" value="1"/>
</dbReference>
<accession>A0A445EZS4</accession>
<dbReference type="AlphaFoldDB" id="A0A445EZS4"/>
<evidence type="ECO:0000256" key="1">
    <source>
        <dbReference type="SAM" id="SignalP"/>
    </source>
</evidence>
<sequence length="296" mass="33961">MRFLSLSPLLTFMMAPISTEELYQFHKTHREVFCFLVFKLHRDLAKSLLVMALWIWLEYNGYPQITHEVMDVPYTFVNGLVDEAVSCLECLEEENFVVPNNGGLPLTTRLTKSGISMKIFKQKRYTIIAGIKSVLKNICTRIFSDLVQIALRININRAGTSQGNISHITIPGFPHPLFGTFDMTPMDTVSLDLFDERIWTKGPCDDVTPDDKSMFVTFSRGFPVSRDEVIKLFTYAYGNCLEDLSMGNPDENKQSLFAMVVLKTVETVDQILNGKRVAKLRINGKHIWVRKYERRD</sequence>
<keyword evidence="1" id="KW-0732">Signal</keyword>
<evidence type="ECO:0000313" key="2">
    <source>
        <dbReference type="EMBL" id="RZB42065.1"/>
    </source>
</evidence>
<keyword evidence="3" id="KW-1185">Reference proteome</keyword>
<dbReference type="Proteomes" id="UP000289340">
    <property type="component" value="Chromosome 20"/>
</dbReference>
<gene>
    <name evidence="2" type="ORF">D0Y65_052872</name>
</gene>
<comment type="caution">
    <text evidence="2">The sequence shown here is derived from an EMBL/GenBank/DDBJ whole genome shotgun (WGS) entry which is preliminary data.</text>
</comment>
<feature type="signal peptide" evidence="1">
    <location>
        <begin position="1"/>
        <end position="19"/>
    </location>
</feature>
<organism evidence="2 3">
    <name type="scientific">Glycine soja</name>
    <name type="common">Wild soybean</name>
    <dbReference type="NCBI Taxonomy" id="3848"/>
    <lineage>
        <taxon>Eukaryota</taxon>
        <taxon>Viridiplantae</taxon>
        <taxon>Streptophyta</taxon>
        <taxon>Embryophyta</taxon>
        <taxon>Tracheophyta</taxon>
        <taxon>Spermatophyta</taxon>
        <taxon>Magnoliopsida</taxon>
        <taxon>eudicotyledons</taxon>
        <taxon>Gunneridae</taxon>
        <taxon>Pentapetalae</taxon>
        <taxon>rosids</taxon>
        <taxon>fabids</taxon>
        <taxon>Fabales</taxon>
        <taxon>Fabaceae</taxon>
        <taxon>Papilionoideae</taxon>
        <taxon>50 kb inversion clade</taxon>
        <taxon>NPAAA clade</taxon>
        <taxon>indigoferoid/millettioid clade</taxon>
        <taxon>Phaseoleae</taxon>
        <taxon>Glycine</taxon>
        <taxon>Glycine subgen. Soja</taxon>
    </lineage>
</organism>
<dbReference type="PANTHER" id="PTHR33527:SF18">
    <property type="entry name" value="F13O11.17 PROTEIN"/>
    <property type="match status" value="1"/>
</dbReference>
<dbReference type="Gramene" id="XM_028366574.1">
    <property type="protein sequence ID" value="XP_028222375.1"/>
    <property type="gene ID" value="LOC114403556"/>
</dbReference>
<reference evidence="2 3" key="1">
    <citation type="submission" date="2018-09" db="EMBL/GenBank/DDBJ databases">
        <title>A high-quality reference genome of wild soybean provides a powerful tool to mine soybean genomes.</title>
        <authorList>
            <person name="Xie M."/>
            <person name="Chung C.Y.L."/>
            <person name="Li M.-W."/>
            <person name="Wong F.-L."/>
            <person name="Chan T.-F."/>
            <person name="Lam H.-M."/>
        </authorList>
    </citation>
    <scope>NUCLEOTIDE SEQUENCE [LARGE SCALE GENOMIC DNA]</scope>
    <source>
        <strain evidence="3">cv. W05</strain>
        <tissue evidence="2">Hypocotyl of etiolated seedlings</tissue>
    </source>
</reference>
<feature type="chain" id="PRO_5019145023" evidence="1">
    <location>
        <begin position="20"/>
        <end position="296"/>
    </location>
</feature>
<name>A0A445EZS4_GLYSO</name>
<dbReference type="EMBL" id="QZWG01000020">
    <property type="protein sequence ID" value="RZB42065.1"/>
    <property type="molecule type" value="Genomic_DNA"/>
</dbReference>